<dbReference type="GO" id="GO:1903394">
    <property type="term" value="P:protein localization to kinetochore involved in kinetochore assembly"/>
    <property type="evidence" value="ECO:0007669"/>
    <property type="project" value="TreeGrafter"/>
</dbReference>
<sequence length="260" mass="29736">MGAIYLTRIAVDDENDHNKVKKLRALQCLMSVVNQETALKVTNKDHNMLWGTLLELLYTVNFERIDMPWIVTSFKQDKLNAINQLIQTSGTNVEALKITAELTQRFGNLKIIHELVPHLLRFSLHDEMIPLLLKLSYPFDSIVYSAWRAVILSPFQKADHPITDRQKVNCLKAINLLPLCPITKDDDLIEIWKNCIRCKHPALGCLILPYMASETRDKLSELSKIDKRSLIIGLKNLHAESYLVSSAMCVVESLTRKVCR</sequence>
<comment type="caution">
    <text evidence="2">The sequence shown here is derived from an EMBL/GenBank/DDBJ whole genome shotgun (WGS) entry which is preliminary data.</text>
</comment>
<dbReference type="Pfam" id="PF10493">
    <property type="entry name" value="Rod_C"/>
    <property type="match status" value="1"/>
</dbReference>
<name>A0AAV1J802_9NEOP</name>
<dbReference type="PANTHER" id="PTHR15688">
    <property type="entry name" value="KINETOCHORE-ASSOCIATED PROTEIN 1"/>
    <property type="match status" value="1"/>
</dbReference>
<feature type="domain" description="RZZ complex subunit KNTC1/ROD C-terminal" evidence="1">
    <location>
        <begin position="17"/>
        <end position="222"/>
    </location>
</feature>
<dbReference type="GO" id="GO:0007094">
    <property type="term" value="P:mitotic spindle assembly checkpoint signaling"/>
    <property type="evidence" value="ECO:0007669"/>
    <property type="project" value="TreeGrafter"/>
</dbReference>
<organism evidence="2 3">
    <name type="scientific">Leptosia nina</name>
    <dbReference type="NCBI Taxonomy" id="320188"/>
    <lineage>
        <taxon>Eukaryota</taxon>
        <taxon>Metazoa</taxon>
        <taxon>Ecdysozoa</taxon>
        <taxon>Arthropoda</taxon>
        <taxon>Hexapoda</taxon>
        <taxon>Insecta</taxon>
        <taxon>Pterygota</taxon>
        <taxon>Neoptera</taxon>
        <taxon>Endopterygota</taxon>
        <taxon>Lepidoptera</taxon>
        <taxon>Glossata</taxon>
        <taxon>Ditrysia</taxon>
        <taxon>Papilionoidea</taxon>
        <taxon>Pieridae</taxon>
        <taxon>Pierinae</taxon>
        <taxon>Leptosia</taxon>
    </lineage>
</organism>
<dbReference type="GO" id="GO:0005737">
    <property type="term" value="C:cytoplasm"/>
    <property type="evidence" value="ECO:0007669"/>
    <property type="project" value="TreeGrafter"/>
</dbReference>
<dbReference type="GO" id="GO:0031267">
    <property type="term" value="F:small GTPase binding"/>
    <property type="evidence" value="ECO:0007669"/>
    <property type="project" value="TreeGrafter"/>
</dbReference>
<protein>
    <recommendedName>
        <fullName evidence="1">RZZ complex subunit KNTC1/ROD C-terminal domain-containing protein</fullName>
    </recommendedName>
</protein>
<dbReference type="InterPro" id="IPR019527">
    <property type="entry name" value="RZZ-complex_KNTC1/ROD_C"/>
</dbReference>
<dbReference type="PANTHER" id="PTHR15688:SF1">
    <property type="entry name" value="KINETOCHORE-ASSOCIATED PROTEIN 1"/>
    <property type="match status" value="1"/>
</dbReference>
<dbReference type="GO" id="GO:0005828">
    <property type="term" value="C:kinetochore microtubule"/>
    <property type="evidence" value="ECO:0007669"/>
    <property type="project" value="TreeGrafter"/>
</dbReference>
<dbReference type="GO" id="GO:1990423">
    <property type="term" value="C:RZZ complex"/>
    <property type="evidence" value="ECO:0007669"/>
    <property type="project" value="TreeGrafter"/>
</dbReference>
<evidence type="ECO:0000313" key="2">
    <source>
        <dbReference type="EMBL" id="CAK1544626.1"/>
    </source>
</evidence>
<gene>
    <name evidence="2" type="ORF">LNINA_LOCUS4352</name>
</gene>
<proteinExistence type="predicted"/>
<reference evidence="2 3" key="1">
    <citation type="submission" date="2023-11" db="EMBL/GenBank/DDBJ databases">
        <authorList>
            <person name="Okamura Y."/>
        </authorList>
    </citation>
    <scope>NUCLEOTIDE SEQUENCE [LARGE SCALE GENOMIC DNA]</scope>
</reference>
<dbReference type="Proteomes" id="UP001497472">
    <property type="component" value="Unassembled WGS sequence"/>
</dbReference>
<keyword evidence="3" id="KW-1185">Reference proteome</keyword>
<evidence type="ECO:0000313" key="3">
    <source>
        <dbReference type="Proteomes" id="UP001497472"/>
    </source>
</evidence>
<dbReference type="InterPro" id="IPR052802">
    <property type="entry name" value="KNTC1"/>
</dbReference>
<dbReference type="EMBL" id="CAVLEF010000005">
    <property type="protein sequence ID" value="CAK1544626.1"/>
    <property type="molecule type" value="Genomic_DNA"/>
</dbReference>
<evidence type="ECO:0000259" key="1">
    <source>
        <dbReference type="Pfam" id="PF10493"/>
    </source>
</evidence>
<dbReference type="GO" id="GO:0000070">
    <property type="term" value="P:mitotic sister chromatid segregation"/>
    <property type="evidence" value="ECO:0007669"/>
    <property type="project" value="TreeGrafter"/>
</dbReference>
<accession>A0AAV1J802</accession>
<dbReference type="AlphaFoldDB" id="A0AAV1J802"/>